<dbReference type="Proteomes" id="UP001151760">
    <property type="component" value="Unassembled WGS sequence"/>
</dbReference>
<feature type="compositionally biased region" description="Polar residues" evidence="1">
    <location>
        <begin position="366"/>
        <end position="378"/>
    </location>
</feature>
<dbReference type="EMBL" id="BQNB010018782">
    <property type="protein sequence ID" value="GJT78222.1"/>
    <property type="molecule type" value="Genomic_DNA"/>
</dbReference>
<keyword evidence="3" id="KW-1185">Reference proteome</keyword>
<evidence type="ECO:0000313" key="2">
    <source>
        <dbReference type="EMBL" id="GJT78222.1"/>
    </source>
</evidence>
<proteinExistence type="predicted"/>
<gene>
    <name evidence="2" type="ORF">Tco_1044947</name>
</gene>
<protein>
    <submittedName>
        <fullName evidence="2">Uncharacterized protein</fullName>
    </submittedName>
</protein>
<sequence>MDIREEIRLSKEDKLPESSGLPHSGQQRSYLIEMSILWRVRFISVLGKLGKIELAKKVVDISLNQGIYAKVNRWEICVAIADGQFKQLLGAHEGIVSGRGSTVASRASKVTGRGSSRKWITSDMAIAAKASRQVLNPKPVSEFNPTVGHVVPIKDKESDVVKVKNPADVVYKSRNQKRPLKKPAAVVEKPDAVVEKPDAVLDKKSAPAKKPTSVVVQDKDSVVVNYPAELDQEKDKEKHKASAKEPVSIVDRVCEVAKHIMFHVEDALKNVPLKKRQMTMTSTEFDQLQALFQKKKLNVVSKDKPKSTVEKASDVVSDKPVVKKSVNAPVVAAVESVVEKDNPKVMSKVSDKPSSVVCKDKDKAKNNGSQGCQSNKENPNLKLRTTLLPFFSAIRNSRVDILGFLTDIGFSSLYNVSIDHLPLKLGWFAVSNFKNYMLSFDSGDKIELLYLDSTKFDKFLVVRTRPAIRNWSSYLMKQRQELELKDHVLGLLDLHDDWNEAEVQESEGFIGFSKTSEKEALFKRAEEKLAAICSERYVQVFRDPISFDVDMDVVNESNGDDDNDNDGDGNGDEEDANDGDENGSNPSFGFSKISLDDFGNDIGPTEKESVDPVDPAEQEIVVEGDPAEECQIMSHETITNGLEKNLDLVGEGDLFGDNSATRELMNKGPVTSERMPTPKASPIAKKRVVKPSPYMLSPYMNKKTNVVPKITRSEFILGNSVFAMQGDKIESVFETHSGEYSVYGLRLNMETLAPGLWIDANVIDCWGAILNHEERFRVADSKSRHFFPTGCITKSMFDGTLATDEAKWDSFSNQVKSQFGGNVDGLALQGIDLPYWKNVNDYPG</sequence>
<feature type="region of interest" description="Disordered" evidence="1">
    <location>
        <begin position="349"/>
        <end position="378"/>
    </location>
</feature>
<evidence type="ECO:0000313" key="3">
    <source>
        <dbReference type="Proteomes" id="UP001151760"/>
    </source>
</evidence>
<accession>A0ABQ5GTA7</accession>
<comment type="caution">
    <text evidence="2">The sequence shown here is derived from an EMBL/GenBank/DDBJ whole genome shotgun (WGS) entry which is preliminary data.</text>
</comment>
<organism evidence="2 3">
    <name type="scientific">Tanacetum coccineum</name>
    <dbReference type="NCBI Taxonomy" id="301880"/>
    <lineage>
        <taxon>Eukaryota</taxon>
        <taxon>Viridiplantae</taxon>
        <taxon>Streptophyta</taxon>
        <taxon>Embryophyta</taxon>
        <taxon>Tracheophyta</taxon>
        <taxon>Spermatophyta</taxon>
        <taxon>Magnoliopsida</taxon>
        <taxon>eudicotyledons</taxon>
        <taxon>Gunneridae</taxon>
        <taxon>Pentapetalae</taxon>
        <taxon>asterids</taxon>
        <taxon>campanulids</taxon>
        <taxon>Asterales</taxon>
        <taxon>Asteraceae</taxon>
        <taxon>Asteroideae</taxon>
        <taxon>Anthemideae</taxon>
        <taxon>Anthemidinae</taxon>
        <taxon>Tanacetum</taxon>
    </lineage>
</organism>
<name>A0ABQ5GTA7_9ASTR</name>
<feature type="compositionally biased region" description="Basic and acidic residues" evidence="1">
    <location>
        <begin position="1"/>
        <end position="16"/>
    </location>
</feature>
<evidence type="ECO:0000256" key="1">
    <source>
        <dbReference type="SAM" id="MobiDB-lite"/>
    </source>
</evidence>
<reference evidence="2" key="1">
    <citation type="journal article" date="2022" name="Int. J. Mol. Sci.">
        <title>Draft Genome of Tanacetum Coccineum: Genomic Comparison of Closely Related Tanacetum-Family Plants.</title>
        <authorList>
            <person name="Yamashiro T."/>
            <person name="Shiraishi A."/>
            <person name="Nakayama K."/>
            <person name="Satake H."/>
        </authorList>
    </citation>
    <scope>NUCLEOTIDE SEQUENCE</scope>
</reference>
<feature type="region of interest" description="Disordered" evidence="1">
    <location>
        <begin position="552"/>
        <end position="614"/>
    </location>
</feature>
<reference evidence="2" key="2">
    <citation type="submission" date="2022-01" db="EMBL/GenBank/DDBJ databases">
        <authorList>
            <person name="Yamashiro T."/>
            <person name="Shiraishi A."/>
            <person name="Satake H."/>
            <person name="Nakayama K."/>
        </authorList>
    </citation>
    <scope>NUCLEOTIDE SEQUENCE</scope>
</reference>
<feature type="compositionally biased region" description="Acidic residues" evidence="1">
    <location>
        <begin position="552"/>
        <end position="581"/>
    </location>
</feature>
<feature type="region of interest" description="Disordered" evidence="1">
    <location>
        <begin position="1"/>
        <end position="25"/>
    </location>
</feature>